<evidence type="ECO:0000256" key="2">
    <source>
        <dbReference type="ARBA" id="ARBA00022737"/>
    </source>
</evidence>
<feature type="signal peptide" evidence="4">
    <location>
        <begin position="1"/>
        <end position="31"/>
    </location>
</feature>
<dbReference type="AlphaFoldDB" id="C1E803"/>
<gene>
    <name evidence="5" type="ORF">MICPUN_100922</name>
</gene>
<dbReference type="RefSeq" id="XP_002503168.1">
    <property type="nucleotide sequence ID" value="XM_002503122.1"/>
</dbReference>
<keyword evidence="1" id="KW-0880">Kelch repeat</keyword>
<dbReference type="OrthoDB" id="10251809at2759"/>
<dbReference type="EMBL" id="CP001327">
    <property type="protein sequence ID" value="ACO64426.1"/>
    <property type="molecule type" value="Genomic_DNA"/>
</dbReference>
<organism evidence="5 6">
    <name type="scientific">Micromonas commoda (strain RCC299 / NOUM17 / CCMP2709)</name>
    <name type="common">Picoplanktonic green alga</name>
    <dbReference type="NCBI Taxonomy" id="296587"/>
    <lineage>
        <taxon>Eukaryota</taxon>
        <taxon>Viridiplantae</taxon>
        <taxon>Chlorophyta</taxon>
        <taxon>Mamiellophyceae</taxon>
        <taxon>Mamiellales</taxon>
        <taxon>Mamiellaceae</taxon>
        <taxon>Micromonas</taxon>
    </lineage>
</organism>
<dbReference type="InParanoid" id="C1E803"/>
<dbReference type="PANTHER" id="PTHR46093">
    <property type="entry name" value="ACYL-COA-BINDING DOMAIN-CONTAINING PROTEIN 5"/>
    <property type="match status" value="1"/>
</dbReference>
<protein>
    <recommendedName>
        <fullName evidence="7">Kelch repeat-containing protein</fullName>
    </recommendedName>
</protein>
<proteinExistence type="predicted"/>
<evidence type="ECO:0000313" key="6">
    <source>
        <dbReference type="Proteomes" id="UP000002009"/>
    </source>
</evidence>
<dbReference type="PANTHER" id="PTHR46093:SF18">
    <property type="entry name" value="FIBRONECTIN TYPE-III DOMAIN-CONTAINING PROTEIN"/>
    <property type="match status" value="1"/>
</dbReference>
<evidence type="ECO:0000256" key="4">
    <source>
        <dbReference type="SAM" id="SignalP"/>
    </source>
</evidence>
<dbReference type="InterPro" id="IPR015915">
    <property type="entry name" value="Kelch-typ_b-propeller"/>
</dbReference>
<keyword evidence="6" id="KW-1185">Reference proteome</keyword>
<evidence type="ECO:0000313" key="5">
    <source>
        <dbReference type="EMBL" id="ACO64426.1"/>
    </source>
</evidence>
<reference evidence="5 6" key="1">
    <citation type="journal article" date="2009" name="Science">
        <title>Green evolution and dynamic adaptations revealed by genomes of the marine picoeukaryotes Micromonas.</title>
        <authorList>
            <person name="Worden A.Z."/>
            <person name="Lee J.H."/>
            <person name="Mock T."/>
            <person name="Rouze P."/>
            <person name="Simmons M.P."/>
            <person name="Aerts A.L."/>
            <person name="Allen A.E."/>
            <person name="Cuvelier M.L."/>
            <person name="Derelle E."/>
            <person name="Everett M.V."/>
            <person name="Foulon E."/>
            <person name="Grimwood J."/>
            <person name="Gundlach H."/>
            <person name="Henrissat B."/>
            <person name="Napoli C."/>
            <person name="McDonald S.M."/>
            <person name="Parker M.S."/>
            <person name="Rombauts S."/>
            <person name="Salamov A."/>
            <person name="Von Dassow P."/>
            <person name="Badger J.H."/>
            <person name="Coutinho P.M."/>
            <person name="Demir E."/>
            <person name="Dubchak I."/>
            <person name="Gentemann C."/>
            <person name="Eikrem W."/>
            <person name="Gready J.E."/>
            <person name="John U."/>
            <person name="Lanier W."/>
            <person name="Lindquist E.A."/>
            <person name="Lucas S."/>
            <person name="Mayer K.F."/>
            <person name="Moreau H."/>
            <person name="Not F."/>
            <person name="Otillar R."/>
            <person name="Panaud O."/>
            <person name="Pangilinan J."/>
            <person name="Paulsen I."/>
            <person name="Piegu B."/>
            <person name="Poliakov A."/>
            <person name="Robbens S."/>
            <person name="Schmutz J."/>
            <person name="Toulza E."/>
            <person name="Wyss T."/>
            <person name="Zelensky A."/>
            <person name="Zhou K."/>
            <person name="Armbrust E.V."/>
            <person name="Bhattacharya D."/>
            <person name="Goodenough U.W."/>
            <person name="Van de Peer Y."/>
            <person name="Grigoriev I.V."/>
        </authorList>
    </citation>
    <scope>NUCLEOTIDE SEQUENCE [LARGE SCALE GENOMIC DNA]</scope>
    <source>
        <strain evidence="6">RCC299 / NOUM17</strain>
    </source>
</reference>
<keyword evidence="2" id="KW-0677">Repeat</keyword>
<feature type="region of interest" description="Disordered" evidence="3">
    <location>
        <begin position="32"/>
        <end position="71"/>
    </location>
</feature>
<keyword evidence="4" id="KW-0732">Signal</keyword>
<evidence type="ECO:0000256" key="3">
    <source>
        <dbReference type="SAM" id="MobiDB-lite"/>
    </source>
</evidence>
<feature type="compositionally biased region" description="Polar residues" evidence="3">
    <location>
        <begin position="60"/>
        <end position="71"/>
    </location>
</feature>
<feature type="chain" id="PRO_5002906949" description="Kelch repeat-containing protein" evidence="4">
    <location>
        <begin position="32"/>
        <end position="257"/>
    </location>
</feature>
<dbReference type="STRING" id="296587.C1E803"/>
<dbReference type="GeneID" id="8244455"/>
<dbReference type="Pfam" id="PF24681">
    <property type="entry name" value="Kelch_KLHDC2_KLHL20_DRC7"/>
    <property type="match status" value="1"/>
</dbReference>
<sequence length="257" mass="26927">MRPDSSRTRAKTPAFALLVCSIALLVRGGNGQTPAPDASGGSYVDVSSNATSEVEGRFGTQPSQRSGQSLTRVDSDTAVLFGGLSPTGTLNDVWEYKVAQKKWTRLHEGGVGPLDTDPYSTVPSPRTGHAAVVLRGDLFIFGGYDPDRGDTNDVWKFTRATGVWSHVTLAAGADVPASRSGHAAFAPDPSAGVFTVFGGNMRNDVWEFDVDASKWTVVMTEFAGSSGAAVKGVGALLVAVGAATAATLVSGEWWRNF</sequence>
<accession>C1E803</accession>
<dbReference type="KEGG" id="mis:MICPUN_100922"/>
<evidence type="ECO:0000256" key="1">
    <source>
        <dbReference type="ARBA" id="ARBA00022441"/>
    </source>
</evidence>
<evidence type="ECO:0008006" key="7">
    <source>
        <dbReference type="Google" id="ProtNLM"/>
    </source>
</evidence>
<dbReference type="Proteomes" id="UP000002009">
    <property type="component" value="Chromosome 6"/>
</dbReference>
<dbReference type="Gene3D" id="2.120.10.80">
    <property type="entry name" value="Kelch-type beta propeller"/>
    <property type="match status" value="1"/>
</dbReference>
<dbReference type="SUPFAM" id="SSF117281">
    <property type="entry name" value="Kelch motif"/>
    <property type="match status" value="1"/>
</dbReference>
<dbReference type="OMA" id="TERRMVW"/>
<name>C1E803_MICCC</name>